<dbReference type="Proteomes" id="UP001143856">
    <property type="component" value="Unassembled WGS sequence"/>
</dbReference>
<proteinExistence type="predicted"/>
<name>A0ACC1PEK0_9PEZI</name>
<accession>A0ACC1PEK0</accession>
<keyword evidence="2" id="KW-1185">Reference proteome</keyword>
<protein>
    <submittedName>
        <fullName evidence="1">Uncharacterized protein</fullName>
    </submittedName>
</protein>
<gene>
    <name evidence="1" type="ORF">NUW58_g3001</name>
</gene>
<comment type="caution">
    <text evidence="1">The sequence shown here is derived from an EMBL/GenBank/DDBJ whole genome shotgun (WGS) entry which is preliminary data.</text>
</comment>
<reference evidence="1" key="1">
    <citation type="submission" date="2022-10" db="EMBL/GenBank/DDBJ databases">
        <title>Genome Sequence of Xylaria curta.</title>
        <authorList>
            <person name="Buettner E."/>
        </authorList>
    </citation>
    <scope>NUCLEOTIDE SEQUENCE</scope>
    <source>
        <strain evidence="1">Babe10</strain>
    </source>
</reference>
<organism evidence="1 2">
    <name type="scientific">Xylaria curta</name>
    <dbReference type="NCBI Taxonomy" id="42375"/>
    <lineage>
        <taxon>Eukaryota</taxon>
        <taxon>Fungi</taxon>
        <taxon>Dikarya</taxon>
        <taxon>Ascomycota</taxon>
        <taxon>Pezizomycotina</taxon>
        <taxon>Sordariomycetes</taxon>
        <taxon>Xylariomycetidae</taxon>
        <taxon>Xylariales</taxon>
        <taxon>Xylariaceae</taxon>
        <taxon>Xylaria</taxon>
    </lineage>
</organism>
<dbReference type="EMBL" id="JAPDGR010000428">
    <property type="protein sequence ID" value="KAJ2990340.1"/>
    <property type="molecule type" value="Genomic_DNA"/>
</dbReference>
<sequence length="86" mass="9273">MGGQNREGGKVKPLKAAKKQQKDLDEDDIAFREKQKAGKAIPTRRLSILIQEADKRQDAKARADMATKAAGKGPLTTGGIKKSGKK</sequence>
<evidence type="ECO:0000313" key="1">
    <source>
        <dbReference type="EMBL" id="KAJ2990340.1"/>
    </source>
</evidence>
<evidence type="ECO:0000313" key="2">
    <source>
        <dbReference type="Proteomes" id="UP001143856"/>
    </source>
</evidence>